<dbReference type="Pfam" id="PF13450">
    <property type="entry name" value="NAD_binding_8"/>
    <property type="match status" value="1"/>
</dbReference>
<organism evidence="1 2">
    <name type="scientific">Amniculicola lignicola CBS 123094</name>
    <dbReference type="NCBI Taxonomy" id="1392246"/>
    <lineage>
        <taxon>Eukaryota</taxon>
        <taxon>Fungi</taxon>
        <taxon>Dikarya</taxon>
        <taxon>Ascomycota</taxon>
        <taxon>Pezizomycotina</taxon>
        <taxon>Dothideomycetes</taxon>
        <taxon>Pleosporomycetidae</taxon>
        <taxon>Pleosporales</taxon>
        <taxon>Amniculicolaceae</taxon>
        <taxon>Amniculicola</taxon>
    </lineage>
</organism>
<name>A0A6A5WQF5_9PLEO</name>
<dbReference type="OrthoDB" id="68575at2759"/>
<accession>A0A6A5WQF5</accession>
<evidence type="ECO:0000313" key="1">
    <source>
        <dbReference type="EMBL" id="KAF2004110.1"/>
    </source>
</evidence>
<proteinExistence type="predicted"/>
<keyword evidence="2" id="KW-1185">Reference proteome</keyword>
<reference evidence="1" key="1">
    <citation type="journal article" date="2020" name="Stud. Mycol.">
        <title>101 Dothideomycetes genomes: a test case for predicting lifestyles and emergence of pathogens.</title>
        <authorList>
            <person name="Haridas S."/>
            <person name="Albert R."/>
            <person name="Binder M."/>
            <person name="Bloem J."/>
            <person name="Labutti K."/>
            <person name="Salamov A."/>
            <person name="Andreopoulos B."/>
            <person name="Baker S."/>
            <person name="Barry K."/>
            <person name="Bills G."/>
            <person name="Bluhm B."/>
            <person name="Cannon C."/>
            <person name="Castanera R."/>
            <person name="Culley D."/>
            <person name="Daum C."/>
            <person name="Ezra D."/>
            <person name="Gonzalez J."/>
            <person name="Henrissat B."/>
            <person name="Kuo A."/>
            <person name="Liang C."/>
            <person name="Lipzen A."/>
            <person name="Lutzoni F."/>
            <person name="Magnuson J."/>
            <person name="Mondo S."/>
            <person name="Nolan M."/>
            <person name="Ohm R."/>
            <person name="Pangilinan J."/>
            <person name="Park H.-J."/>
            <person name="Ramirez L."/>
            <person name="Alfaro M."/>
            <person name="Sun H."/>
            <person name="Tritt A."/>
            <person name="Yoshinaga Y."/>
            <person name="Zwiers L.-H."/>
            <person name="Turgeon B."/>
            <person name="Goodwin S."/>
            <person name="Spatafora J."/>
            <person name="Crous P."/>
            <person name="Grigoriev I."/>
        </authorList>
    </citation>
    <scope>NUCLEOTIDE SEQUENCE</scope>
    <source>
        <strain evidence="1">CBS 123094</strain>
    </source>
</reference>
<dbReference type="SUPFAM" id="SSF51905">
    <property type="entry name" value="FAD/NAD(P)-binding domain"/>
    <property type="match status" value="1"/>
</dbReference>
<dbReference type="Gene3D" id="3.50.50.60">
    <property type="entry name" value="FAD/NAD(P)-binding domain"/>
    <property type="match status" value="2"/>
</dbReference>
<evidence type="ECO:0000313" key="2">
    <source>
        <dbReference type="Proteomes" id="UP000799779"/>
    </source>
</evidence>
<dbReference type="Proteomes" id="UP000799779">
    <property type="component" value="Unassembled WGS sequence"/>
</dbReference>
<dbReference type="EMBL" id="ML977569">
    <property type="protein sequence ID" value="KAF2004110.1"/>
    <property type="molecule type" value="Genomic_DNA"/>
</dbReference>
<protein>
    <submittedName>
        <fullName evidence="1">FAD/NAD(P)-binding domain-containing protein</fullName>
    </submittedName>
</protein>
<dbReference type="AlphaFoldDB" id="A0A6A5WQF5"/>
<gene>
    <name evidence="1" type="ORF">P154DRAFT_588775</name>
</gene>
<sequence>MEDIINEDVAIIGGGAFGTYAAVRLREDFNVSVVVVETKDHLGGHVDTYTVPETNTTVEYSVQSYISNKAAVDFFKRFDIETSAFVARRLTTIYVDYNTSKEVTGYKPPTANATNESFQKWLPIVEKYNHLVEPGYWNFPRPKDIPTDFLAPFGDFARKYGISSAIPRITAISNVGVGGLEHIPTFLQNSLLYQRAYELLKNDVYLSSHVDKAERTSSGIKLVVKQNGKAGAILIKAKKLLYTAAPRRVPNLEGFDDDMKEAKVFDQFQSTWNHVGIVEIPCIPENYAILYISPDAVPDKHTSIRNDPRTLRFESTGPVGLQLFRVRTASGEVYTADEAKEWISFKVQQLVDAGTLNSTTGECKVEFKAFGNHNSVEWPNNTEVYKNGWVQRLNALQGYRGTWWTGGKWSADYTSNVWVFTDTVIERMLNRPKKRN</sequence>
<dbReference type="InterPro" id="IPR036188">
    <property type="entry name" value="FAD/NAD-bd_sf"/>
</dbReference>